<dbReference type="Gene3D" id="3.10.450.40">
    <property type="match status" value="1"/>
</dbReference>
<sequence>MPRERSLLDRVRDPDAGEARRIHGNTARLAESVLDNLRRLLNSRHGHALTQDDYGIPDLTEVIHNYPESIAGMRRAIRRAIEKYEPRLERVQIQHAPNDDDPFALRFEIKARLVTEEGNASVWFETRIDTSGEVQVKG</sequence>
<gene>
    <name evidence="2" type="primary">tssE</name>
    <name evidence="2" type="ORF">KJ970_18070</name>
</gene>
<dbReference type="InterPro" id="IPR017737">
    <property type="entry name" value="TssE1-like"/>
</dbReference>
<evidence type="ECO:0000313" key="3">
    <source>
        <dbReference type="Proteomes" id="UP000777784"/>
    </source>
</evidence>
<organism evidence="2 3">
    <name type="scientific">Eiseniibacteriota bacterium</name>
    <dbReference type="NCBI Taxonomy" id="2212470"/>
    <lineage>
        <taxon>Bacteria</taxon>
        <taxon>Candidatus Eiseniibacteriota</taxon>
    </lineage>
</organism>
<dbReference type="NCBIfam" id="TIGR03357">
    <property type="entry name" value="VI_zyme"/>
    <property type="match status" value="1"/>
</dbReference>
<dbReference type="PANTHER" id="PTHR38595:SF2">
    <property type="entry name" value="TYPE VI SECRETION SYSTEM BASEPLATE SUBUNIT TSSE"/>
    <property type="match status" value="1"/>
</dbReference>
<dbReference type="EMBL" id="JAHJDP010000100">
    <property type="protein sequence ID" value="MBU2692829.1"/>
    <property type="molecule type" value="Genomic_DNA"/>
</dbReference>
<dbReference type="Proteomes" id="UP000777784">
    <property type="component" value="Unassembled WGS sequence"/>
</dbReference>
<dbReference type="Pfam" id="PF04965">
    <property type="entry name" value="GPW_gp25"/>
    <property type="match status" value="1"/>
</dbReference>
<dbReference type="PANTHER" id="PTHR38595">
    <property type="entry name" value="CYTOPLASMIC PROTEIN-RELATED"/>
    <property type="match status" value="1"/>
</dbReference>
<dbReference type="AlphaFoldDB" id="A0A948W7P8"/>
<comment type="caution">
    <text evidence="2">The sequence shown here is derived from an EMBL/GenBank/DDBJ whole genome shotgun (WGS) entry which is preliminary data.</text>
</comment>
<dbReference type="InterPro" id="IPR053176">
    <property type="entry name" value="T6SS_TssE1-like"/>
</dbReference>
<proteinExistence type="predicted"/>
<feature type="domain" description="IraD/Gp25-like" evidence="1">
    <location>
        <begin position="28"/>
        <end position="116"/>
    </location>
</feature>
<name>A0A948W7P8_UNCEI</name>
<dbReference type="SUPFAM" id="SSF160719">
    <property type="entry name" value="gpW/gp25-like"/>
    <property type="match status" value="1"/>
</dbReference>
<evidence type="ECO:0000313" key="2">
    <source>
        <dbReference type="EMBL" id="MBU2692829.1"/>
    </source>
</evidence>
<accession>A0A948W7P8</accession>
<reference evidence="2" key="1">
    <citation type="submission" date="2021-05" db="EMBL/GenBank/DDBJ databases">
        <title>Energy efficiency and biological interactions define the core microbiome of deep oligotrophic groundwater.</title>
        <authorList>
            <person name="Mehrshad M."/>
            <person name="Lopez-Fernandez M."/>
            <person name="Bell E."/>
            <person name="Bernier-Latmani R."/>
            <person name="Bertilsson S."/>
            <person name="Dopson M."/>
        </authorList>
    </citation>
    <scope>NUCLEOTIDE SEQUENCE</scope>
    <source>
        <strain evidence="2">Modern_marine.mb.64</strain>
    </source>
</reference>
<evidence type="ECO:0000259" key="1">
    <source>
        <dbReference type="Pfam" id="PF04965"/>
    </source>
</evidence>
<protein>
    <submittedName>
        <fullName evidence="2">Type VI secretion system baseplate subunit TssE</fullName>
    </submittedName>
</protein>
<dbReference type="InterPro" id="IPR007048">
    <property type="entry name" value="IraD/Gp25-like"/>
</dbReference>